<sequence>MITRSLLSLAAHSTAGFDTLFLPSSSSRNEVIYSIAARTLFPVSPKVCVPPLLIVHLPLDADAIEALTLPFLAF</sequence>
<protein>
    <submittedName>
        <fullName evidence="1">Uncharacterized protein</fullName>
    </submittedName>
</protein>
<name>A0A6A5SBM0_9PLEO</name>
<reference evidence="1" key="1">
    <citation type="journal article" date="2020" name="Stud. Mycol.">
        <title>101 Dothideomycetes genomes: a test case for predicting lifestyles and emergence of pathogens.</title>
        <authorList>
            <person name="Haridas S."/>
            <person name="Albert R."/>
            <person name="Binder M."/>
            <person name="Bloem J."/>
            <person name="Labutti K."/>
            <person name="Salamov A."/>
            <person name="Andreopoulos B."/>
            <person name="Baker S."/>
            <person name="Barry K."/>
            <person name="Bills G."/>
            <person name="Bluhm B."/>
            <person name="Cannon C."/>
            <person name="Castanera R."/>
            <person name="Culley D."/>
            <person name="Daum C."/>
            <person name="Ezra D."/>
            <person name="Gonzalez J."/>
            <person name="Henrissat B."/>
            <person name="Kuo A."/>
            <person name="Liang C."/>
            <person name="Lipzen A."/>
            <person name="Lutzoni F."/>
            <person name="Magnuson J."/>
            <person name="Mondo S."/>
            <person name="Nolan M."/>
            <person name="Ohm R."/>
            <person name="Pangilinan J."/>
            <person name="Park H.-J."/>
            <person name="Ramirez L."/>
            <person name="Alfaro M."/>
            <person name="Sun H."/>
            <person name="Tritt A."/>
            <person name="Yoshinaga Y."/>
            <person name="Zwiers L.-H."/>
            <person name="Turgeon B."/>
            <person name="Goodwin S."/>
            <person name="Spatafora J."/>
            <person name="Crous P."/>
            <person name="Grigoriev I."/>
        </authorList>
    </citation>
    <scope>NUCLEOTIDE SEQUENCE</scope>
    <source>
        <strain evidence="1">CBS 161.51</strain>
    </source>
</reference>
<dbReference type="EMBL" id="ML976161">
    <property type="protein sequence ID" value="KAF1936944.1"/>
    <property type="molecule type" value="Genomic_DNA"/>
</dbReference>
<dbReference type="AlphaFoldDB" id="A0A6A5SBM0"/>
<proteinExistence type="predicted"/>
<evidence type="ECO:0000313" key="2">
    <source>
        <dbReference type="Proteomes" id="UP000800038"/>
    </source>
</evidence>
<organism evidence="1 2">
    <name type="scientific">Clathrospora elynae</name>
    <dbReference type="NCBI Taxonomy" id="706981"/>
    <lineage>
        <taxon>Eukaryota</taxon>
        <taxon>Fungi</taxon>
        <taxon>Dikarya</taxon>
        <taxon>Ascomycota</taxon>
        <taxon>Pezizomycotina</taxon>
        <taxon>Dothideomycetes</taxon>
        <taxon>Pleosporomycetidae</taxon>
        <taxon>Pleosporales</taxon>
        <taxon>Diademaceae</taxon>
        <taxon>Clathrospora</taxon>
    </lineage>
</organism>
<dbReference type="Proteomes" id="UP000800038">
    <property type="component" value="Unassembled WGS sequence"/>
</dbReference>
<accession>A0A6A5SBM0</accession>
<gene>
    <name evidence="1" type="ORF">EJ02DRAFT_459120</name>
</gene>
<keyword evidence="2" id="KW-1185">Reference proteome</keyword>
<evidence type="ECO:0000313" key="1">
    <source>
        <dbReference type="EMBL" id="KAF1936944.1"/>
    </source>
</evidence>